<keyword evidence="3" id="KW-1185">Reference proteome</keyword>
<dbReference type="EMBL" id="JANPWB010000001">
    <property type="protein sequence ID" value="KAJ1214818.1"/>
    <property type="molecule type" value="Genomic_DNA"/>
</dbReference>
<proteinExistence type="predicted"/>
<gene>
    <name evidence="2" type="ORF">NDU88_002429</name>
</gene>
<reference evidence="2" key="1">
    <citation type="journal article" date="2022" name="bioRxiv">
        <title>Sequencing and chromosome-scale assembly of the giantPleurodeles waltlgenome.</title>
        <authorList>
            <person name="Brown T."/>
            <person name="Elewa A."/>
            <person name="Iarovenko S."/>
            <person name="Subramanian E."/>
            <person name="Araus A.J."/>
            <person name="Petzold A."/>
            <person name="Susuki M."/>
            <person name="Suzuki K.-i.T."/>
            <person name="Hayashi T."/>
            <person name="Toyoda A."/>
            <person name="Oliveira C."/>
            <person name="Osipova E."/>
            <person name="Leigh N.D."/>
            <person name="Simon A."/>
            <person name="Yun M.H."/>
        </authorList>
    </citation>
    <scope>NUCLEOTIDE SEQUENCE</scope>
    <source>
        <strain evidence="2">20211129_DDA</strain>
        <tissue evidence="2">Liver</tissue>
    </source>
</reference>
<sequence>MTMREPAGQGAERVTGTEGASRRAALGTFNLSPRATRTAKAAAISELDSGVVDQVVWPVGEDMCCLYEARQDVSNAHKFGRATVRQGRLSHFARPTVNG</sequence>
<feature type="region of interest" description="Disordered" evidence="1">
    <location>
        <begin position="1"/>
        <end position="27"/>
    </location>
</feature>
<evidence type="ECO:0000313" key="2">
    <source>
        <dbReference type="EMBL" id="KAJ1214818.1"/>
    </source>
</evidence>
<dbReference type="AlphaFoldDB" id="A0AAV7WL76"/>
<organism evidence="2 3">
    <name type="scientific">Pleurodeles waltl</name>
    <name type="common">Iberian ribbed newt</name>
    <dbReference type="NCBI Taxonomy" id="8319"/>
    <lineage>
        <taxon>Eukaryota</taxon>
        <taxon>Metazoa</taxon>
        <taxon>Chordata</taxon>
        <taxon>Craniata</taxon>
        <taxon>Vertebrata</taxon>
        <taxon>Euteleostomi</taxon>
        <taxon>Amphibia</taxon>
        <taxon>Batrachia</taxon>
        <taxon>Caudata</taxon>
        <taxon>Salamandroidea</taxon>
        <taxon>Salamandridae</taxon>
        <taxon>Pleurodelinae</taxon>
        <taxon>Pleurodeles</taxon>
    </lineage>
</organism>
<protein>
    <submittedName>
        <fullName evidence="2">Uncharacterized protein</fullName>
    </submittedName>
</protein>
<accession>A0AAV7WL76</accession>
<comment type="caution">
    <text evidence="2">The sequence shown here is derived from an EMBL/GenBank/DDBJ whole genome shotgun (WGS) entry which is preliminary data.</text>
</comment>
<evidence type="ECO:0000313" key="3">
    <source>
        <dbReference type="Proteomes" id="UP001066276"/>
    </source>
</evidence>
<name>A0AAV7WL76_PLEWA</name>
<evidence type="ECO:0000256" key="1">
    <source>
        <dbReference type="SAM" id="MobiDB-lite"/>
    </source>
</evidence>
<dbReference type="Proteomes" id="UP001066276">
    <property type="component" value="Chromosome 1_1"/>
</dbReference>